<dbReference type="InterPro" id="IPR000847">
    <property type="entry name" value="LysR_HTH_N"/>
</dbReference>
<dbReference type="AlphaFoldDB" id="A0A0A3ZKU8"/>
<name>A0A0A3ZKU8_9GAMM</name>
<dbReference type="InterPro" id="IPR005119">
    <property type="entry name" value="LysR_subst-bd"/>
</dbReference>
<keyword evidence="3" id="KW-0238">DNA-binding</keyword>
<feature type="domain" description="HTH lysR-type" evidence="5">
    <location>
        <begin position="8"/>
        <end position="64"/>
    </location>
</feature>
<dbReference type="Gene3D" id="3.40.190.10">
    <property type="entry name" value="Periplasmic binding protein-like II"/>
    <property type="match status" value="2"/>
</dbReference>
<proteinExistence type="inferred from homology"/>
<dbReference type="eggNOG" id="COG0583">
    <property type="taxonomic scope" value="Bacteria"/>
</dbReference>
<dbReference type="Pfam" id="PF03466">
    <property type="entry name" value="LysR_substrate"/>
    <property type="match status" value="1"/>
</dbReference>
<dbReference type="InterPro" id="IPR036388">
    <property type="entry name" value="WH-like_DNA-bd_sf"/>
</dbReference>
<keyword evidence="4" id="KW-0804">Transcription</keyword>
<keyword evidence="7" id="KW-1185">Reference proteome</keyword>
<sequence>MHCMSRNLDITLLRTFVAVADHGSMTAGGNALHLTQSAVSQQIARLEALSGVLFFREKRTLRLTPGGERLLGKARHLIILNDELWAEMTEGPLEGVIRLGAPYDLVGAWLPPVLKNFAAAHSQVDIRLICMSSPELLAATAAGTLDLALVEEPPGKSAGECLSVERLEWVGAKGGAAFLKRPLPVSMVAETCAFRTVVLQALRKKETTWKTLFESGSLDATQAMVRSDLAVSVLLASTIPGDLTILPFGENLPELPLFSVNLYHAKGQRSRVANELAQQIRDGLK</sequence>
<accession>A0A0A3ZKU8</accession>
<dbReference type="SUPFAM" id="SSF53850">
    <property type="entry name" value="Periplasmic binding protein-like II"/>
    <property type="match status" value="1"/>
</dbReference>
<dbReference type="GO" id="GO:0003677">
    <property type="term" value="F:DNA binding"/>
    <property type="evidence" value="ECO:0007669"/>
    <property type="project" value="UniProtKB-KW"/>
</dbReference>
<dbReference type="PANTHER" id="PTHR30579:SF7">
    <property type="entry name" value="HTH-TYPE TRANSCRIPTIONAL REGULATOR LRHA-RELATED"/>
    <property type="match status" value="1"/>
</dbReference>
<evidence type="ECO:0000259" key="5">
    <source>
        <dbReference type="PROSITE" id="PS50931"/>
    </source>
</evidence>
<dbReference type="Pfam" id="PF00126">
    <property type="entry name" value="HTH_1"/>
    <property type="match status" value="1"/>
</dbReference>
<dbReference type="Proteomes" id="UP000030351">
    <property type="component" value="Unassembled WGS sequence"/>
</dbReference>
<dbReference type="Gene3D" id="1.10.10.10">
    <property type="entry name" value="Winged helix-like DNA-binding domain superfamily/Winged helix DNA-binding domain"/>
    <property type="match status" value="1"/>
</dbReference>
<dbReference type="GO" id="GO:0003700">
    <property type="term" value="F:DNA-binding transcription factor activity"/>
    <property type="evidence" value="ECO:0007669"/>
    <property type="project" value="InterPro"/>
</dbReference>
<keyword evidence="2" id="KW-0805">Transcription regulation</keyword>
<evidence type="ECO:0000256" key="2">
    <source>
        <dbReference type="ARBA" id="ARBA00023015"/>
    </source>
</evidence>
<dbReference type="PANTHER" id="PTHR30579">
    <property type="entry name" value="TRANSCRIPTIONAL REGULATOR"/>
    <property type="match status" value="1"/>
</dbReference>
<dbReference type="STRING" id="371042.NG99_25880"/>
<evidence type="ECO:0000313" key="7">
    <source>
        <dbReference type="Proteomes" id="UP000030351"/>
    </source>
</evidence>
<gene>
    <name evidence="6" type="ORF">NG99_25880</name>
</gene>
<dbReference type="EMBL" id="JRUQ01000101">
    <property type="protein sequence ID" value="KGT86373.1"/>
    <property type="molecule type" value="Genomic_DNA"/>
</dbReference>
<comment type="caution">
    <text evidence="6">The sequence shown here is derived from an EMBL/GenBank/DDBJ whole genome shotgun (WGS) entry which is preliminary data.</text>
</comment>
<dbReference type="OrthoDB" id="6555293at2"/>
<dbReference type="SUPFAM" id="SSF46785">
    <property type="entry name" value="Winged helix' DNA-binding domain"/>
    <property type="match status" value="1"/>
</dbReference>
<comment type="similarity">
    <text evidence="1">Belongs to the LysR transcriptional regulatory family.</text>
</comment>
<dbReference type="PROSITE" id="PS50931">
    <property type="entry name" value="HTH_LYSR"/>
    <property type="match status" value="1"/>
</dbReference>
<dbReference type="InterPro" id="IPR050176">
    <property type="entry name" value="LTTR"/>
</dbReference>
<evidence type="ECO:0000256" key="4">
    <source>
        <dbReference type="ARBA" id="ARBA00023163"/>
    </source>
</evidence>
<protein>
    <submittedName>
        <fullName evidence="6">LysR family transcriptional regulator</fullName>
    </submittedName>
</protein>
<reference evidence="6 7" key="1">
    <citation type="submission" date="2014-10" db="EMBL/GenBank/DDBJ databases">
        <title>Genome sequence of Erwinia typographi M043b.</title>
        <authorList>
            <person name="Chan K.-G."/>
            <person name="Tan W.-S."/>
        </authorList>
    </citation>
    <scope>NUCLEOTIDE SEQUENCE [LARGE SCALE GENOMIC DNA]</scope>
    <source>
        <strain evidence="6 7">M043b</strain>
    </source>
</reference>
<evidence type="ECO:0000256" key="1">
    <source>
        <dbReference type="ARBA" id="ARBA00009437"/>
    </source>
</evidence>
<evidence type="ECO:0000256" key="3">
    <source>
        <dbReference type="ARBA" id="ARBA00023125"/>
    </source>
</evidence>
<organism evidence="6 7">
    <name type="scientific">Erwinia typographi</name>
    <dbReference type="NCBI Taxonomy" id="371042"/>
    <lineage>
        <taxon>Bacteria</taxon>
        <taxon>Pseudomonadati</taxon>
        <taxon>Pseudomonadota</taxon>
        <taxon>Gammaproteobacteria</taxon>
        <taxon>Enterobacterales</taxon>
        <taxon>Erwiniaceae</taxon>
        <taxon>Erwinia</taxon>
    </lineage>
</organism>
<evidence type="ECO:0000313" key="6">
    <source>
        <dbReference type="EMBL" id="KGT86373.1"/>
    </source>
</evidence>
<dbReference type="InterPro" id="IPR036390">
    <property type="entry name" value="WH_DNA-bd_sf"/>
</dbReference>